<dbReference type="AlphaFoldDB" id="A0A146JYR4"/>
<reference evidence="1" key="1">
    <citation type="submission" date="2015-07" db="EMBL/GenBank/DDBJ databases">
        <title>Adaptation to a free-living lifestyle via gene acquisitions in the diplomonad Trepomonas sp. PC1.</title>
        <authorList>
            <person name="Xu F."/>
            <person name="Jerlstrom-Hultqvist J."/>
            <person name="Kolisko M."/>
            <person name="Simpson A.G.B."/>
            <person name="Roger A.J."/>
            <person name="Svard S.G."/>
            <person name="Andersson J.O."/>
        </authorList>
    </citation>
    <scope>NUCLEOTIDE SEQUENCE</scope>
    <source>
        <strain evidence="1">PC1</strain>
    </source>
</reference>
<name>A0A146JYR4_9EUKA</name>
<sequence length="306" mass="35973">ILSKEKKAEIHDYIFQWLYETLQVPANTSKQTIVSLYLNSKPNLKWSEIDDHFKFQPYQQNGYAWSQKHFDDVIINKYLRKRTSSEMQPILQALAEQMVHNKSKFQQLATQDEYSALRGQILENVIQFMQLKADKGVSFKHTQDKMRREADKMCVIHELTRFKIKTQINATPLQEMVQQLTKRKRIVLQNCQNLEQFEKQVQEIARQVAKNVTDGYKEIKKICIQTILQNDFTMKIELEEEAEEEEVEQYQPDIETNLVAFNEICQMDLGEKKETSQVEPQPAQVLIPQVPSQIQDNVFSNPIMSN</sequence>
<proteinExistence type="predicted"/>
<organism evidence="1">
    <name type="scientific">Trepomonas sp. PC1</name>
    <dbReference type="NCBI Taxonomy" id="1076344"/>
    <lineage>
        <taxon>Eukaryota</taxon>
        <taxon>Metamonada</taxon>
        <taxon>Diplomonadida</taxon>
        <taxon>Hexamitidae</taxon>
        <taxon>Hexamitinae</taxon>
        <taxon>Trepomonas</taxon>
    </lineage>
</organism>
<protein>
    <submittedName>
        <fullName evidence="1">Uncharacterized protein</fullName>
    </submittedName>
</protein>
<dbReference type="EMBL" id="GDID01007952">
    <property type="protein sequence ID" value="JAP88654.1"/>
    <property type="molecule type" value="Transcribed_RNA"/>
</dbReference>
<gene>
    <name evidence="1" type="ORF">TPC1_31851</name>
</gene>
<evidence type="ECO:0000313" key="1">
    <source>
        <dbReference type="EMBL" id="JAP88654.1"/>
    </source>
</evidence>
<accession>A0A146JYR4</accession>
<feature type="non-terminal residue" evidence="1">
    <location>
        <position position="306"/>
    </location>
</feature>
<feature type="non-terminal residue" evidence="1">
    <location>
        <position position="1"/>
    </location>
</feature>